<proteinExistence type="inferred from homology"/>
<dbReference type="InterPro" id="IPR013783">
    <property type="entry name" value="Ig-like_fold"/>
</dbReference>
<dbReference type="Gene3D" id="2.60.40.10">
    <property type="entry name" value="Immunoglobulins"/>
    <property type="match status" value="1"/>
</dbReference>
<dbReference type="Gene3D" id="2.60.40.1180">
    <property type="entry name" value="Golgi alpha-mannosidase II"/>
    <property type="match status" value="1"/>
</dbReference>
<evidence type="ECO:0000313" key="4">
    <source>
        <dbReference type="EMBL" id="OGM06290.1"/>
    </source>
</evidence>
<dbReference type="CDD" id="cd02856">
    <property type="entry name" value="E_set_GDE_Isoamylase_N"/>
    <property type="match status" value="1"/>
</dbReference>
<evidence type="ECO:0000256" key="1">
    <source>
        <dbReference type="ARBA" id="ARBA00008061"/>
    </source>
</evidence>
<dbReference type="SMART" id="SM00642">
    <property type="entry name" value="Aamy"/>
    <property type="match status" value="1"/>
</dbReference>
<dbReference type="InterPro" id="IPR004193">
    <property type="entry name" value="Glyco_hydro_13_N"/>
</dbReference>
<dbReference type="InterPro" id="IPR044505">
    <property type="entry name" value="GlgX_Isoamylase_N_E_set"/>
</dbReference>
<keyword evidence="2" id="KW-0809">Transit peptide</keyword>
<dbReference type="EMBL" id="MGFH01000070">
    <property type="protein sequence ID" value="OGM06290.1"/>
    <property type="molecule type" value="Genomic_DNA"/>
</dbReference>
<evidence type="ECO:0000259" key="3">
    <source>
        <dbReference type="SMART" id="SM00642"/>
    </source>
</evidence>
<dbReference type="Pfam" id="PF21156">
    <property type="entry name" value="ISOA1-3_C"/>
    <property type="match status" value="1"/>
</dbReference>
<dbReference type="SUPFAM" id="SSF51445">
    <property type="entry name" value="(Trans)glycosidases"/>
    <property type="match status" value="1"/>
</dbReference>
<dbReference type="InterPro" id="IPR048650">
    <property type="entry name" value="ISOA1-3-like_C"/>
</dbReference>
<reference evidence="4 5" key="1">
    <citation type="journal article" date="2016" name="Nat. Commun.">
        <title>Thousands of microbial genomes shed light on interconnected biogeochemical processes in an aquifer system.</title>
        <authorList>
            <person name="Anantharaman K."/>
            <person name="Brown C.T."/>
            <person name="Hug L.A."/>
            <person name="Sharon I."/>
            <person name="Castelle C.J."/>
            <person name="Probst A.J."/>
            <person name="Thomas B.C."/>
            <person name="Singh A."/>
            <person name="Wilkins M.J."/>
            <person name="Karaoz U."/>
            <person name="Brodie E.L."/>
            <person name="Williams K.H."/>
            <person name="Hubbard S.S."/>
            <person name="Banfield J.F."/>
        </authorList>
    </citation>
    <scope>NUCLEOTIDE SEQUENCE [LARGE SCALE GENOMIC DNA]</scope>
</reference>
<sequence>MEEKIRIASGTAMPPGASLCPDGVNFSVFSQNAERMQLLLFHSHSDVKPYAVITLDKLVNRTALYWHVFVYGAHAGTYYAYRAAGPNEAAGGHRFDFEKILIDPYSRAVSMKRWDRESAIGRGDNLFKSMRSVVADDDGYDWGGDRRPGLSRSELVLYEAHPAGFTRSPGSGALNPGTFGAFAEKAGYLKKLGVNAVLMLPVMQFDDKTPLRYAPGGSPLTNYWGYPGAAFFAPHSSYTAFAEEHLRPDEFRDMVKAMHAAGIEVIIDISMSHSDEGDERGPVYGFKGLDNCVYYRLKKDDPSRYDDPIACGNALNSSHPAVRRMIVDCLEFWAEKMRVDGFRFDESSVFMKDEKNENYRYSPVFWDINFSAKLFQSKFFIKNHDIAAGDSIHNFPDDRWSFFNSDFKNDIRKFVKGESGLASKVASRIAGSADIFEKAGYGPGSVINFITSHEGFTLNDLVSYNQKHNYENGEENHDGPAVNYSWNCSIEGPSDAEGVEALRERQIKNFAAILFVSQGVPLVLYGDEVRRTQNGNNNAYCQDNPSSWFDWGLLEKNRTLFRFFNKLIEFRKKHETLRRREYFKGAVNARGLKDIGWHGCELDRPGFDDTASRALAFTIGAPGDCCDIHVVMNMYWEPLEFKMPLVIGRSWHRIIDTFQPSPLDFIDEGSSEEIKTQAVTVNGRSVAVFISK</sequence>
<organism evidence="4 5">
    <name type="scientific">Candidatus Wallbacteria bacterium GWC2_49_35</name>
    <dbReference type="NCBI Taxonomy" id="1817813"/>
    <lineage>
        <taxon>Bacteria</taxon>
        <taxon>Candidatus Walliibacteriota</taxon>
    </lineage>
</organism>
<dbReference type="GO" id="GO:0019156">
    <property type="term" value="F:isoamylase activity"/>
    <property type="evidence" value="ECO:0007669"/>
    <property type="project" value="UniProtKB-ARBA"/>
</dbReference>
<dbReference type="InterPro" id="IPR006047">
    <property type="entry name" value="GH13_cat_dom"/>
</dbReference>
<dbReference type="STRING" id="1817813.A2008_13360"/>
<name>A0A1F7WU82_9BACT</name>
<dbReference type="GO" id="GO:0005975">
    <property type="term" value="P:carbohydrate metabolic process"/>
    <property type="evidence" value="ECO:0007669"/>
    <property type="project" value="InterPro"/>
</dbReference>
<dbReference type="InterPro" id="IPR017853">
    <property type="entry name" value="GH"/>
</dbReference>
<accession>A0A1F7WU82</accession>
<comment type="caution">
    <text evidence="4">The sequence shown here is derived from an EMBL/GenBank/DDBJ whole genome shotgun (WGS) entry which is preliminary data.</text>
</comment>
<dbReference type="SUPFAM" id="SSF81296">
    <property type="entry name" value="E set domains"/>
    <property type="match status" value="1"/>
</dbReference>
<evidence type="ECO:0000313" key="5">
    <source>
        <dbReference type="Proteomes" id="UP000178735"/>
    </source>
</evidence>
<protein>
    <recommendedName>
        <fullName evidence="3">Glycosyl hydrolase family 13 catalytic domain-containing protein</fullName>
    </recommendedName>
</protein>
<comment type="similarity">
    <text evidence="1">Belongs to the glycosyl hydrolase 13 family.</text>
</comment>
<gene>
    <name evidence="4" type="ORF">A2008_13360</name>
</gene>
<dbReference type="Pfam" id="PF02922">
    <property type="entry name" value="CBM_48"/>
    <property type="match status" value="1"/>
</dbReference>
<dbReference type="Proteomes" id="UP000178735">
    <property type="component" value="Unassembled WGS sequence"/>
</dbReference>
<dbReference type="InterPro" id="IPR013780">
    <property type="entry name" value="Glyco_hydro_b"/>
</dbReference>
<dbReference type="CDD" id="cd11326">
    <property type="entry name" value="AmyAc_Glg_debranch"/>
    <property type="match status" value="1"/>
</dbReference>
<dbReference type="SUPFAM" id="SSF51011">
    <property type="entry name" value="Glycosyl hydrolase domain"/>
    <property type="match status" value="1"/>
</dbReference>
<dbReference type="AlphaFoldDB" id="A0A1F7WU82"/>
<evidence type="ECO:0000256" key="2">
    <source>
        <dbReference type="ARBA" id="ARBA00022946"/>
    </source>
</evidence>
<feature type="domain" description="Glycosyl hydrolase family 13 catalytic" evidence="3">
    <location>
        <begin position="159"/>
        <end position="571"/>
    </location>
</feature>
<dbReference type="InterPro" id="IPR014756">
    <property type="entry name" value="Ig_E-set"/>
</dbReference>
<dbReference type="Gene3D" id="3.20.20.80">
    <property type="entry name" value="Glycosidases"/>
    <property type="match status" value="1"/>
</dbReference>
<dbReference type="PANTHER" id="PTHR43002">
    <property type="entry name" value="GLYCOGEN DEBRANCHING ENZYME"/>
    <property type="match status" value="1"/>
</dbReference>